<dbReference type="InParanoid" id="A0A0C3NG29"/>
<sequence length="56" mass="6167">MSTSSTVPDPIRESAYGRHEVRAYCGCTNKPTFLICLDLPRKQSLDLANNTGHCPT</sequence>
<keyword evidence="2" id="KW-1185">Reference proteome</keyword>
<protein>
    <submittedName>
        <fullName evidence="1">Uncharacterized protein</fullName>
    </submittedName>
</protein>
<organism evidence="1 2">
    <name type="scientific">Pisolithus tinctorius Marx 270</name>
    <dbReference type="NCBI Taxonomy" id="870435"/>
    <lineage>
        <taxon>Eukaryota</taxon>
        <taxon>Fungi</taxon>
        <taxon>Dikarya</taxon>
        <taxon>Basidiomycota</taxon>
        <taxon>Agaricomycotina</taxon>
        <taxon>Agaricomycetes</taxon>
        <taxon>Agaricomycetidae</taxon>
        <taxon>Boletales</taxon>
        <taxon>Sclerodermatineae</taxon>
        <taxon>Pisolithaceae</taxon>
        <taxon>Pisolithus</taxon>
    </lineage>
</organism>
<reference evidence="1 2" key="1">
    <citation type="submission" date="2014-04" db="EMBL/GenBank/DDBJ databases">
        <authorList>
            <consortium name="DOE Joint Genome Institute"/>
            <person name="Kuo A."/>
            <person name="Kohler A."/>
            <person name="Costa M.D."/>
            <person name="Nagy L.G."/>
            <person name="Floudas D."/>
            <person name="Copeland A."/>
            <person name="Barry K.W."/>
            <person name="Cichocki N."/>
            <person name="Veneault-Fourrey C."/>
            <person name="LaButti K."/>
            <person name="Lindquist E.A."/>
            <person name="Lipzen A."/>
            <person name="Lundell T."/>
            <person name="Morin E."/>
            <person name="Murat C."/>
            <person name="Sun H."/>
            <person name="Tunlid A."/>
            <person name="Henrissat B."/>
            <person name="Grigoriev I.V."/>
            <person name="Hibbett D.S."/>
            <person name="Martin F."/>
            <person name="Nordberg H.P."/>
            <person name="Cantor M.N."/>
            <person name="Hua S.X."/>
        </authorList>
    </citation>
    <scope>NUCLEOTIDE SEQUENCE [LARGE SCALE GENOMIC DNA]</scope>
    <source>
        <strain evidence="1 2">Marx 270</strain>
    </source>
</reference>
<gene>
    <name evidence="1" type="ORF">M404DRAFT_1004300</name>
</gene>
<accession>A0A0C3NG29</accession>
<dbReference type="Proteomes" id="UP000054217">
    <property type="component" value="Unassembled WGS sequence"/>
</dbReference>
<dbReference type="EMBL" id="KN832000">
    <property type="protein sequence ID" value="KIN99979.1"/>
    <property type="molecule type" value="Genomic_DNA"/>
</dbReference>
<name>A0A0C3NG29_PISTI</name>
<evidence type="ECO:0000313" key="1">
    <source>
        <dbReference type="EMBL" id="KIN99979.1"/>
    </source>
</evidence>
<evidence type="ECO:0000313" key="2">
    <source>
        <dbReference type="Proteomes" id="UP000054217"/>
    </source>
</evidence>
<dbReference type="HOGENOM" id="CLU_3020027_0_0_1"/>
<feature type="non-terminal residue" evidence="1">
    <location>
        <position position="56"/>
    </location>
</feature>
<reference evidence="2" key="2">
    <citation type="submission" date="2015-01" db="EMBL/GenBank/DDBJ databases">
        <title>Evolutionary Origins and Diversification of the Mycorrhizal Mutualists.</title>
        <authorList>
            <consortium name="DOE Joint Genome Institute"/>
            <consortium name="Mycorrhizal Genomics Consortium"/>
            <person name="Kohler A."/>
            <person name="Kuo A."/>
            <person name="Nagy L.G."/>
            <person name="Floudas D."/>
            <person name="Copeland A."/>
            <person name="Barry K.W."/>
            <person name="Cichocki N."/>
            <person name="Veneault-Fourrey C."/>
            <person name="LaButti K."/>
            <person name="Lindquist E.A."/>
            <person name="Lipzen A."/>
            <person name="Lundell T."/>
            <person name="Morin E."/>
            <person name="Murat C."/>
            <person name="Riley R."/>
            <person name="Ohm R."/>
            <person name="Sun H."/>
            <person name="Tunlid A."/>
            <person name="Henrissat B."/>
            <person name="Grigoriev I.V."/>
            <person name="Hibbett D.S."/>
            <person name="Martin F."/>
        </authorList>
    </citation>
    <scope>NUCLEOTIDE SEQUENCE [LARGE SCALE GENOMIC DNA]</scope>
    <source>
        <strain evidence="2">Marx 270</strain>
    </source>
</reference>
<dbReference type="AlphaFoldDB" id="A0A0C3NG29"/>
<proteinExistence type="predicted"/>